<feature type="transmembrane region" description="Helical" evidence="2">
    <location>
        <begin position="220"/>
        <end position="239"/>
    </location>
</feature>
<evidence type="ECO:0008006" key="5">
    <source>
        <dbReference type="Google" id="ProtNLM"/>
    </source>
</evidence>
<name>A0A8J8P0M8_HALGN</name>
<evidence type="ECO:0000256" key="1">
    <source>
        <dbReference type="SAM" id="MobiDB-lite"/>
    </source>
</evidence>
<keyword evidence="4" id="KW-1185">Reference proteome</keyword>
<proteinExistence type="predicted"/>
<comment type="caution">
    <text evidence="3">The sequence shown here is derived from an EMBL/GenBank/DDBJ whole genome shotgun (WGS) entry which is preliminary data.</text>
</comment>
<protein>
    <recommendedName>
        <fullName evidence="5">Transmembrane protein</fullName>
    </recommendedName>
</protein>
<dbReference type="AlphaFoldDB" id="A0A8J8P0M8"/>
<reference evidence="3" key="1">
    <citation type="submission" date="2019-06" db="EMBL/GenBank/DDBJ databases">
        <authorList>
            <person name="Zheng W."/>
        </authorList>
    </citation>
    <scope>NUCLEOTIDE SEQUENCE</scope>
    <source>
        <strain evidence="3">QDHG01</strain>
    </source>
</reference>
<sequence>MKQMVDQDTQSTRISQIDQETQCNQEEFDSDEEEPKYQTQVSVAYIQQNCNEIQAVKNSKSKEWKVNLRQIKQILEHDFMIVLYNKPLSKRIQLKTYIFEIIQRDHNNFLGILQKNLRIQDMQLIQINTFDDIKFVIQKLSHLKYFDKLKITDQDCKSLEALKEQLKQLVQAEKLPHFLPRHERLQRMNQPVYPLLKLALVIVIAMLYFDQFIFHCREEIIAIINLLLIILVDCIKWLYAGQEQGKIEVQP</sequence>
<dbReference type="Proteomes" id="UP000785679">
    <property type="component" value="Unassembled WGS sequence"/>
</dbReference>
<accession>A0A8J8P0M8</accession>
<keyword evidence="2" id="KW-0812">Transmembrane</keyword>
<feature type="region of interest" description="Disordered" evidence="1">
    <location>
        <begin position="1"/>
        <end position="34"/>
    </location>
</feature>
<evidence type="ECO:0000313" key="3">
    <source>
        <dbReference type="EMBL" id="TNV83835.1"/>
    </source>
</evidence>
<feature type="compositionally biased region" description="Polar residues" evidence="1">
    <location>
        <begin position="1"/>
        <end position="25"/>
    </location>
</feature>
<evidence type="ECO:0000313" key="4">
    <source>
        <dbReference type="Proteomes" id="UP000785679"/>
    </source>
</evidence>
<evidence type="ECO:0000256" key="2">
    <source>
        <dbReference type="SAM" id="Phobius"/>
    </source>
</evidence>
<dbReference type="EMBL" id="RRYP01003401">
    <property type="protein sequence ID" value="TNV83835.1"/>
    <property type="molecule type" value="Genomic_DNA"/>
</dbReference>
<feature type="transmembrane region" description="Helical" evidence="2">
    <location>
        <begin position="192"/>
        <end position="214"/>
    </location>
</feature>
<keyword evidence="2" id="KW-1133">Transmembrane helix</keyword>
<gene>
    <name evidence="3" type="ORF">FGO68_gene10641</name>
</gene>
<organism evidence="3 4">
    <name type="scientific">Halteria grandinella</name>
    <dbReference type="NCBI Taxonomy" id="5974"/>
    <lineage>
        <taxon>Eukaryota</taxon>
        <taxon>Sar</taxon>
        <taxon>Alveolata</taxon>
        <taxon>Ciliophora</taxon>
        <taxon>Intramacronucleata</taxon>
        <taxon>Spirotrichea</taxon>
        <taxon>Stichotrichia</taxon>
        <taxon>Sporadotrichida</taxon>
        <taxon>Halteriidae</taxon>
        <taxon>Halteria</taxon>
    </lineage>
</organism>
<keyword evidence="2" id="KW-0472">Membrane</keyword>